<dbReference type="Gene3D" id="3.40.30.10">
    <property type="entry name" value="Glutaredoxin"/>
    <property type="match status" value="1"/>
</dbReference>
<reference evidence="3" key="1">
    <citation type="journal article" date="2019" name="Plant J.">
        <title>Chlorella vulgaris genome assembly and annotation reveals the molecular basis for metabolic acclimation to high light conditions.</title>
        <authorList>
            <person name="Cecchin M."/>
            <person name="Marcolungo L."/>
            <person name="Rossato M."/>
            <person name="Girolomoni L."/>
            <person name="Cosentino E."/>
            <person name="Cuine S."/>
            <person name="Li-Beisson Y."/>
            <person name="Delledonne M."/>
            <person name="Ballottari M."/>
        </authorList>
    </citation>
    <scope>NUCLEOTIDE SEQUENCE</scope>
    <source>
        <strain evidence="3">211/11P</strain>
    </source>
</reference>
<dbReference type="PANTHER" id="PTHR12452:SF0">
    <property type="entry name" value="THIOREDOXIN DOMAIN-CONTAINING PROTEIN 17"/>
    <property type="match status" value="1"/>
</dbReference>
<evidence type="ECO:0000313" key="3">
    <source>
        <dbReference type="EMBL" id="KAI3424415.1"/>
    </source>
</evidence>
<dbReference type="InterPro" id="IPR010357">
    <property type="entry name" value="TXNDC17_dom"/>
</dbReference>
<dbReference type="InterPro" id="IPR045108">
    <property type="entry name" value="TXNDC17-like"/>
</dbReference>
<dbReference type="EMBL" id="SIDB01000013">
    <property type="protein sequence ID" value="KAI3424415.1"/>
    <property type="molecule type" value="Genomic_DNA"/>
</dbReference>
<dbReference type="PANTHER" id="PTHR12452">
    <property type="entry name" value="42-9-9 PROTEIN-RELATED"/>
    <property type="match status" value="1"/>
</dbReference>
<feature type="domain" description="Thioredoxin" evidence="2">
    <location>
        <begin position="18"/>
        <end position="88"/>
    </location>
</feature>
<organism evidence="3 4">
    <name type="scientific">Chlorella vulgaris</name>
    <name type="common">Green alga</name>
    <dbReference type="NCBI Taxonomy" id="3077"/>
    <lineage>
        <taxon>Eukaryota</taxon>
        <taxon>Viridiplantae</taxon>
        <taxon>Chlorophyta</taxon>
        <taxon>core chlorophytes</taxon>
        <taxon>Trebouxiophyceae</taxon>
        <taxon>Chlorellales</taxon>
        <taxon>Chlorellaceae</taxon>
        <taxon>Chlorella clade</taxon>
        <taxon>Chlorella</taxon>
    </lineage>
</organism>
<comment type="similarity">
    <text evidence="1">Belongs to the thioredoxin family.</text>
</comment>
<dbReference type="GO" id="GO:0047134">
    <property type="term" value="F:protein-disulfide reductase [NAD(P)H] activity"/>
    <property type="evidence" value="ECO:0007669"/>
    <property type="project" value="InterPro"/>
</dbReference>
<dbReference type="Proteomes" id="UP001055712">
    <property type="component" value="Unassembled WGS sequence"/>
</dbReference>
<dbReference type="InterPro" id="IPR036249">
    <property type="entry name" value="Thioredoxin-like_sf"/>
</dbReference>
<dbReference type="AlphaFoldDB" id="A0A9D4TFT0"/>
<dbReference type="GO" id="GO:0005829">
    <property type="term" value="C:cytosol"/>
    <property type="evidence" value="ECO:0007669"/>
    <property type="project" value="TreeGrafter"/>
</dbReference>
<gene>
    <name evidence="3" type="ORF">D9Q98_009967</name>
</gene>
<dbReference type="OrthoDB" id="78947at2759"/>
<name>A0A9D4TFT0_CHLVU</name>
<evidence type="ECO:0000259" key="2">
    <source>
        <dbReference type="Pfam" id="PF06110"/>
    </source>
</evidence>
<keyword evidence="4" id="KW-1185">Reference proteome</keyword>
<protein>
    <recommendedName>
        <fullName evidence="2">Thioredoxin domain-containing protein</fullName>
    </recommendedName>
</protein>
<accession>A0A9D4TFT0</accession>
<reference evidence="3" key="2">
    <citation type="submission" date="2020-11" db="EMBL/GenBank/DDBJ databases">
        <authorList>
            <person name="Cecchin M."/>
            <person name="Marcolungo L."/>
            <person name="Rossato M."/>
            <person name="Girolomoni L."/>
            <person name="Cosentino E."/>
            <person name="Cuine S."/>
            <person name="Li-Beisson Y."/>
            <person name="Delledonne M."/>
            <person name="Ballottari M."/>
        </authorList>
    </citation>
    <scope>NUCLEOTIDE SEQUENCE</scope>
    <source>
        <strain evidence="3">211/11P</strain>
        <tissue evidence="3">Whole cell</tissue>
    </source>
</reference>
<dbReference type="SUPFAM" id="SSF52833">
    <property type="entry name" value="Thioredoxin-like"/>
    <property type="match status" value="1"/>
</dbReference>
<sequence length="122" mass="13035">MTEVPLAGFEHALHVLPNGSYILFKADWCGDCRRGVPPVKEAVAAARATLLVVDVAQQPQEWKAAGHPLRGDPRFQLSGVPTLVLWRDGAVAAKLASTLEKAATAEAARSVAAEFIRQHSLA</sequence>
<evidence type="ECO:0000313" key="4">
    <source>
        <dbReference type="Proteomes" id="UP001055712"/>
    </source>
</evidence>
<evidence type="ECO:0000256" key="1">
    <source>
        <dbReference type="ARBA" id="ARBA00008987"/>
    </source>
</evidence>
<comment type="caution">
    <text evidence="3">The sequence shown here is derived from an EMBL/GenBank/DDBJ whole genome shotgun (WGS) entry which is preliminary data.</text>
</comment>
<dbReference type="Pfam" id="PF06110">
    <property type="entry name" value="TXD17-like_Trx"/>
    <property type="match status" value="1"/>
</dbReference>
<proteinExistence type="inferred from homology"/>